<evidence type="ECO:0000313" key="5">
    <source>
        <dbReference type="EMBL" id="EMC92120.1"/>
    </source>
</evidence>
<dbReference type="OrthoDB" id="10000533at2759"/>
<dbReference type="PANTHER" id="PTHR47706:SF4">
    <property type="entry name" value="NMRA-LIKE DOMAIN-CONTAINING PROTEIN"/>
    <property type="match status" value="1"/>
</dbReference>
<dbReference type="OMA" id="ANGHDTY"/>
<dbReference type="GeneID" id="19113448"/>
<dbReference type="InterPro" id="IPR008030">
    <property type="entry name" value="NmrA-like"/>
</dbReference>
<name>M2N0I2_BAUPA</name>
<evidence type="ECO:0000256" key="2">
    <source>
        <dbReference type="ARBA" id="ARBA00022857"/>
    </source>
</evidence>
<evidence type="ECO:0000313" key="6">
    <source>
        <dbReference type="Proteomes" id="UP000011761"/>
    </source>
</evidence>
<dbReference type="AlphaFoldDB" id="M2N0I2"/>
<dbReference type="RefSeq" id="XP_007680343.1">
    <property type="nucleotide sequence ID" value="XM_007682153.1"/>
</dbReference>
<organism evidence="5 6">
    <name type="scientific">Baudoinia panamericana (strain UAMH 10762)</name>
    <name type="common">Angels' share fungus</name>
    <name type="synonym">Baudoinia compniacensis (strain UAMH 10762)</name>
    <dbReference type="NCBI Taxonomy" id="717646"/>
    <lineage>
        <taxon>Eukaryota</taxon>
        <taxon>Fungi</taxon>
        <taxon>Dikarya</taxon>
        <taxon>Ascomycota</taxon>
        <taxon>Pezizomycotina</taxon>
        <taxon>Dothideomycetes</taxon>
        <taxon>Dothideomycetidae</taxon>
        <taxon>Mycosphaerellales</taxon>
        <taxon>Teratosphaeriaceae</taxon>
        <taxon>Baudoinia</taxon>
    </lineage>
</organism>
<dbReference type="InterPro" id="IPR051609">
    <property type="entry name" value="NmrA/Isoflavone_reductase-like"/>
</dbReference>
<dbReference type="PANTHER" id="PTHR47706">
    <property type="entry name" value="NMRA-LIKE FAMILY PROTEIN"/>
    <property type="match status" value="1"/>
</dbReference>
<feature type="domain" description="NmrA-like" evidence="4">
    <location>
        <begin position="44"/>
        <end position="252"/>
    </location>
</feature>
<keyword evidence="2" id="KW-0521">NADP</keyword>
<keyword evidence="6" id="KW-1185">Reference proteome</keyword>
<keyword evidence="3" id="KW-0560">Oxidoreductase</keyword>
<dbReference type="Proteomes" id="UP000011761">
    <property type="component" value="Unassembled WGS sequence"/>
</dbReference>
<dbReference type="Gene3D" id="3.40.50.720">
    <property type="entry name" value="NAD(P)-binding Rossmann-like Domain"/>
    <property type="match status" value="1"/>
</dbReference>
<sequence>MATVALAGASTGFGLTMLHQFLHLNSLSQHPHKFVLLSRTSKPNLTALGIEVRVVDYADHSQLVHALKDVHTVLSTIGGSPEAIRDGQMALLRAAKEAGVSRFAPSEYAGISNDLIGYYAGKEEVWQAAQRVSEETGMQVTKFMTGIFMSILATGTPKPVTAVGEREGRKTGEEEALAGLRPWSFVINMKAGNADYPGDGSAKLVLTDMRDIATFVYHALSLDHWPREMGMRGDVKSFREIVAIVERVQRRKFLIKENSVEEMEEEMRRDEGKVFYNQCRVAIAEGWCVVPDTLNALFPEVETVGVEEFVGRWWSGVGVGKASWGTDTILGKFAEEE</sequence>
<evidence type="ECO:0000256" key="1">
    <source>
        <dbReference type="ARBA" id="ARBA00005725"/>
    </source>
</evidence>
<evidence type="ECO:0000259" key="4">
    <source>
        <dbReference type="Pfam" id="PF05368"/>
    </source>
</evidence>
<protein>
    <recommendedName>
        <fullName evidence="4">NmrA-like domain-containing protein</fullName>
    </recommendedName>
</protein>
<gene>
    <name evidence="5" type="ORF">BAUCODRAFT_38147</name>
</gene>
<dbReference type="eggNOG" id="ENOG502RZ8I">
    <property type="taxonomic scope" value="Eukaryota"/>
</dbReference>
<dbReference type="InterPro" id="IPR036291">
    <property type="entry name" value="NAD(P)-bd_dom_sf"/>
</dbReference>
<dbReference type="EMBL" id="KB445562">
    <property type="protein sequence ID" value="EMC92120.1"/>
    <property type="molecule type" value="Genomic_DNA"/>
</dbReference>
<dbReference type="Pfam" id="PF05368">
    <property type="entry name" value="NmrA"/>
    <property type="match status" value="1"/>
</dbReference>
<dbReference type="HOGENOM" id="CLU_044876_0_2_1"/>
<dbReference type="GO" id="GO:0016491">
    <property type="term" value="F:oxidoreductase activity"/>
    <property type="evidence" value="ECO:0007669"/>
    <property type="project" value="UniProtKB-KW"/>
</dbReference>
<evidence type="ECO:0000256" key="3">
    <source>
        <dbReference type="ARBA" id="ARBA00023002"/>
    </source>
</evidence>
<comment type="similarity">
    <text evidence="1">Belongs to the NmrA-type oxidoreductase family. Isoflavone reductase subfamily.</text>
</comment>
<dbReference type="Gene3D" id="3.90.25.10">
    <property type="entry name" value="UDP-galactose 4-epimerase, domain 1"/>
    <property type="match status" value="1"/>
</dbReference>
<dbReference type="KEGG" id="bcom:BAUCODRAFT_38147"/>
<accession>M2N0I2</accession>
<dbReference type="SUPFAM" id="SSF51735">
    <property type="entry name" value="NAD(P)-binding Rossmann-fold domains"/>
    <property type="match status" value="1"/>
</dbReference>
<reference evidence="5 6" key="1">
    <citation type="journal article" date="2012" name="PLoS Pathog.">
        <title>Diverse lifestyles and strategies of plant pathogenesis encoded in the genomes of eighteen Dothideomycetes fungi.</title>
        <authorList>
            <person name="Ohm R.A."/>
            <person name="Feau N."/>
            <person name="Henrissat B."/>
            <person name="Schoch C.L."/>
            <person name="Horwitz B.A."/>
            <person name="Barry K.W."/>
            <person name="Condon B.J."/>
            <person name="Copeland A.C."/>
            <person name="Dhillon B."/>
            <person name="Glaser F."/>
            <person name="Hesse C.N."/>
            <person name="Kosti I."/>
            <person name="LaButti K."/>
            <person name="Lindquist E.A."/>
            <person name="Lucas S."/>
            <person name="Salamov A.A."/>
            <person name="Bradshaw R.E."/>
            <person name="Ciuffetti L."/>
            <person name="Hamelin R.C."/>
            <person name="Kema G.H.J."/>
            <person name="Lawrence C."/>
            <person name="Scott J.A."/>
            <person name="Spatafora J.W."/>
            <person name="Turgeon B.G."/>
            <person name="de Wit P.J.G.M."/>
            <person name="Zhong S."/>
            <person name="Goodwin S.B."/>
            <person name="Grigoriev I.V."/>
        </authorList>
    </citation>
    <scope>NUCLEOTIDE SEQUENCE [LARGE SCALE GENOMIC DNA]</scope>
    <source>
        <strain evidence="5 6">UAMH 10762</strain>
    </source>
</reference>
<proteinExistence type="inferred from homology"/>